<dbReference type="EMBL" id="SHKM01000002">
    <property type="protein sequence ID" value="RZT75978.1"/>
    <property type="molecule type" value="Genomic_DNA"/>
</dbReference>
<gene>
    <name evidence="3" type="ORF">EV678_1846</name>
</gene>
<reference evidence="3 4" key="1">
    <citation type="submission" date="2019-02" db="EMBL/GenBank/DDBJ databases">
        <title>Genomic Encyclopedia of Type Strains, Phase IV (KMG-IV): sequencing the most valuable type-strain genomes for metagenomic binning, comparative biology and taxonomic classification.</title>
        <authorList>
            <person name="Goeker M."/>
        </authorList>
    </citation>
    <scope>NUCLEOTIDE SEQUENCE [LARGE SCALE GENOMIC DNA]</scope>
    <source>
        <strain evidence="3 4">DSM 21223</strain>
    </source>
</reference>
<dbReference type="PROSITE" id="PS51371">
    <property type="entry name" value="CBS"/>
    <property type="match status" value="1"/>
</dbReference>
<dbReference type="SUPFAM" id="SSF54631">
    <property type="entry name" value="CBS-domain pair"/>
    <property type="match status" value="1"/>
</dbReference>
<dbReference type="InterPro" id="IPR046342">
    <property type="entry name" value="CBS_dom_sf"/>
</dbReference>
<dbReference type="Gene3D" id="3.10.580.10">
    <property type="entry name" value="CBS-domain"/>
    <property type="match status" value="1"/>
</dbReference>
<dbReference type="RefSeq" id="WP_014236427.1">
    <property type="nucleotide sequence ID" value="NZ_SHKM01000002.1"/>
</dbReference>
<dbReference type="InterPro" id="IPR000644">
    <property type="entry name" value="CBS_dom"/>
</dbReference>
<keyword evidence="1" id="KW-0129">CBS domain</keyword>
<name>A0ABY0INQ0_9RHOO</name>
<proteinExistence type="predicted"/>
<dbReference type="Proteomes" id="UP000292136">
    <property type="component" value="Unassembled WGS sequence"/>
</dbReference>
<organism evidence="3 4">
    <name type="scientific">Azospira oryzae</name>
    <dbReference type="NCBI Taxonomy" id="146939"/>
    <lineage>
        <taxon>Bacteria</taxon>
        <taxon>Pseudomonadati</taxon>
        <taxon>Pseudomonadota</taxon>
        <taxon>Betaproteobacteria</taxon>
        <taxon>Rhodocyclales</taxon>
        <taxon>Rhodocyclaceae</taxon>
        <taxon>Azospira</taxon>
    </lineage>
</organism>
<accession>A0ABY0INQ0</accession>
<protein>
    <submittedName>
        <fullName evidence="3">CBS domain protein</fullName>
    </submittedName>
</protein>
<evidence type="ECO:0000313" key="3">
    <source>
        <dbReference type="EMBL" id="RZT75978.1"/>
    </source>
</evidence>
<comment type="caution">
    <text evidence="3">The sequence shown here is derived from an EMBL/GenBank/DDBJ whole genome shotgun (WGS) entry which is preliminary data.</text>
</comment>
<evidence type="ECO:0000313" key="4">
    <source>
        <dbReference type="Proteomes" id="UP000292136"/>
    </source>
</evidence>
<evidence type="ECO:0000259" key="2">
    <source>
        <dbReference type="PROSITE" id="PS51371"/>
    </source>
</evidence>
<sequence>MVAKTEYKPLPITRLADGAGYHQPTYFSPQPVRVDSPALEVMTDLKLVAAATIEASTHIDVANQAMIVRGVRSLLVVDARGDVVGLVTARDILGERPLQVVRNRGVRHEDVRVADIMTPRDEIEVLHIGDVLRADVGNVVETLKYSGRQHALVVDFDPLGGRQMVRGVFSASQVARQLGIPLHTTEVARTFAEIEAVISQPEV</sequence>
<feature type="domain" description="CBS" evidence="2">
    <location>
        <begin position="42"/>
        <end position="106"/>
    </location>
</feature>
<dbReference type="CDD" id="cd04640">
    <property type="entry name" value="CBS_pair_proteobact"/>
    <property type="match status" value="1"/>
</dbReference>
<keyword evidence="4" id="KW-1185">Reference proteome</keyword>
<dbReference type="SMART" id="SM00116">
    <property type="entry name" value="CBS"/>
    <property type="match status" value="1"/>
</dbReference>
<dbReference type="Pfam" id="PF00571">
    <property type="entry name" value="CBS"/>
    <property type="match status" value="1"/>
</dbReference>
<evidence type="ECO:0000256" key="1">
    <source>
        <dbReference type="PROSITE-ProRule" id="PRU00703"/>
    </source>
</evidence>